<keyword evidence="5" id="KW-1185">Reference proteome</keyword>
<feature type="region of interest" description="Disordered" evidence="2">
    <location>
        <begin position="1"/>
        <end position="51"/>
    </location>
</feature>
<feature type="coiled-coil region" evidence="1">
    <location>
        <begin position="444"/>
        <end position="527"/>
    </location>
</feature>
<feature type="compositionally biased region" description="Basic residues" evidence="2">
    <location>
        <begin position="1"/>
        <end position="14"/>
    </location>
</feature>
<comment type="caution">
    <text evidence="4">The sequence shown here is derived from an EMBL/GenBank/DDBJ whole genome shotgun (WGS) entry which is preliminary data.</text>
</comment>
<feature type="coiled-coil region" evidence="1">
    <location>
        <begin position="143"/>
        <end position="415"/>
    </location>
</feature>
<sequence>MAKKKVTHHPHHHPKDPNKEEEVPPLAATVPPEHMEEQQQDLDQDHSKEKLQSLKSLNDLLLKETVGRRRQVESLELDKASLEGRLARSGDEKRSLEDELTRAGYRNVEMELERAVVCVFLETQMSQMAAEFGKLENRREGELRGLREKVWELNANLERERAVLAEVIRERDLARSECGSWIEKVNEMRENLNEIEKARGVLEQGFRKLEGERERLVRENREGEKVLEGARREKDSVERELAQAAEEIGQLKKKLEGLVRENKDMEMEKSGQKVKIAELEREVGGLNEVVAGLRKEEQRLRSEVFELGKICDDAKEKEQEMVREIETLSRDKKKKEATVEALTGERDSLQKELKIAEKELEDKERLMLEIIRKKTEIEEENICKQGEIAGLAKEVAELRDAVSALKLSCRDEKEKSEALLSEVASQKEAMDGLLLERDCAWKELVEERENAKSLRSKIVELERKTEETMGELKKITSDHENLLVQKKAAENRFEILRREKEFLEKRLSDSQQRAEELQAEIELAGIKSERALTFLKNTAASFLSKGESVDEPKVEEDVQPYVREMEAIKNAFQLKESVVEDLKRQLEFLQDSVAKAEKKKGFWTLLSSATTLFAAASVAYLARAR</sequence>
<evidence type="ECO:0000313" key="4">
    <source>
        <dbReference type="EMBL" id="PKI78225.1"/>
    </source>
</evidence>
<accession>A0A2I0LC23</accession>
<keyword evidence="3" id="KW-0812">Transmembrane</keyword>
<evidence type="ECO:0000256" key="3">
    <source>
        <dbReference type="SAM" id="Phobius"/>
    </source>
</evidence>
<keyword evidence="3" id="KW-1133">Transmembrane helix</keyword>
<proteinExistence type="predicted"/>
<keyword evidence="3" id="KW-0472">Membrane</keyword>
<feature type="transmembrane region" description="Helical" evidence="3">
    <location>
        <begin position="602"/>
        <end position="622"/>
    </location>
</feature>
<dbReference type="EMBL" id="PGOL01000058">
    <property type="protein sequence ID" value="PKI78225.1"/>
    <property type="molecule type" value="Genomic_DNA"/>
</dbReference>
<name>A0A2I0LC23_PUNGR</name>
<feature type="coiled-coil region" evidence="1">
    <location>
        <begin position="565"/>
        <end position="599"/>
    </location>
</feature>
<keyword evidence="1" id="KW-0175">Coiled coil</keyword>
<dbReference type="Gene3D" id="1.10.287.1490">
    <property type="match status" value="1"/>
</dbReference>
<organism evidence="4 5">
    <name type="scientific">Punica granatum</name>
    <name type="common">Pomegranate</name>
    <dbReference type="NCBI Taxonomy" id="22663"/>
    <lineage>
        <taxon>Eukaryota</taxon>
        <taxon>Viridiplantae</taxon>
        <taxon>Streptophyta</taxon>
        <taxon>Embryophyta</taxon>
        <taxon>Tracheophyta</taxon>
        <taxon>Spermatophyta</taxon>
        <taxon>Magnoliopsida</taxon>
        <taxon>eudicotyledons</taxon>
        <taxon>Gunneridae</taxon>
        <taxon>Pentapetalae</taxon>
        <taxon>rosids</taxon>
        <taxon>malvids</taxon>
        <taxon>Myrtales</taxon>
        <taxon>Lythraceae</taxon>
        <taxon>Punica</taxon>
    </lineage>
</organism>
<evidence type="ECO:0000256" key="2">
    <source>
        <dbReference type="SAM" id="MobiDB-lite"/>
    </source>
</evidence>
<feature type="compositionally biased region" description="Basic and acidic residues" evidence="2">
    <location>
        <begin position="33"/>
        <end position="51"/>
    </location>
</feature>
<dbReference type="Proteomes" id="UP000233551">
    <property type="component" value="Unassembled WGS sequence"/>
</dbReference>
<evidence type="ECO:0000256" key="1">
    <source>
        <dbReference type="SAM" id="Coils"/>
    </source>
</evidence>
<protein>
    <submittedName>
        <fullName evidence="4">Uncharacterized protein</fullName>
    </submittedName>
</protein>
<feature type="coiled-coil region" evidence="1">
    <location>
        <begin position="72"/>
        <end position="99"/>
    </location>
</feature>
<reference evidence="4 5" key="1">
    <citation type="submission" date="2017-11" db="EMBL/GenBank/DDBJ databases">
        <title>De-novo sequencing of pomegranate (Punica granatum L.) genome.</title>
        <authorList>
            <person name="Akparov Z."/>
            <person name="Amiraslanov A."/>
            <person name="Hajiyeva S."/>
            <person name="Abbasov M."/>
            <person name="Kaur K."/>
            <person name="Hamwieh A."/>
            <person name="Solovyev V."/>
            <person name="Salamov A."/>
            <person name="Braich B."/>
            <person name="Kosarev P."/>
            <person name="Mahmoud A."/>
            <person name="Hajiyev E."/>
            <person name="Babayeva S."/>
            <person name="Izzatullayeva V."/>
            <person name="Mammadov A."/>
            <person name="Mammadov A."/>
            <person name="Sharifova S."/>
            <person name="Ojaghi J."/>
            <person name="Eynullazada K."/>
            <person name="Bayramov B."/>
            <person name="Abdulazimova A."/>
            <person name="Shahmuradov I."/>
        </authorList>
    </citation>
    <scope>NUCLEOTIDE SEQUENCE [LARGE SCALE GENOMIC DNA]</scope>
    <source>
        <strain evidence="5">cv. AG2017</strain>
        <tissue evidence="4">Leaf</tissue>
    </source>
</reference>
<evidence type="ECO:0000313" key="5">
    <source>
        <dbReference type="Proteomes" id="UP000233551"/>
    </source>
</evidence>
<gene>
    <name evidence="4" type="ORF">CRG98_001396</name>
</gene>
<dbReference type="AlphaFoldDB" id="A0A2I0LC23"/>